<keyword evidence="3" id="KW-0998">Cell outer membrane</keyword>
<feature type="signal peptide" evidence="5">
    <location>
        <begin position="1"/>
        <end position="29"/>
    </location>
</feature>
<dbReference type="InterPro" id="IPR037066">
    <property type="entry name" value="Plug_dom_sf"/>
</dbReference>
<dbReference type="SUPFAM" id="SSF56935">
    <property type="entry name" value="Porins"/>
    <property type="match status" value="1"/>
</dbReference>
<evidence type="ECO:0000256" key="3">
    <source>
        <dbReference type="ARBA" id="ARBA00023237"/>
    </source>
</evidence>
<organism evidence="8 9">
    <name type="scientific">Asticcacaulis machinosus</name>
    <dbReference type="NCBI Taxonomy" id="2984211"/>
    <lineage>
        <taxon>Bacteria</taxon>
        <taxon>Pseudomonadati</taxon>
        <taxon>Pseudomonadota</taxon>
        <taxon>Alphaproteobacteria</taxon>
        <taxon>Caulobacterales</taxon>
        <taxon>Caulobacteraceae</taxon>
        <taxon>Asticcacaulis</taxon>
    </lineage>
</organism>
<evidence type="ECO:0000256" key="2">
    <source>
        <dbReference type="ARBA" id="ARBA00023136"/>
    </source>
</evidence>
<proteinExistence type="inferred from homology"/>
<evidence type="ECO:0000256" key="1">
    <source>
        <dbReference type="ARBA" id="ARBA00004442"/>
    </source>
</evidence>
<dbReference type="PANTHER" id="PTHR47234">
    <property type="match status" value="1"/>
</dbReference>
<comment type="similarity">
    <text evidence="4">Belongs to the TonB-dependent receptor family.</text>
</comment>
<dbReference type="Gene3D" id="2.40.170.20">
    <property type="entry name" value="TonB-dependent receptor, beta-barrel domain"/>
    <property type="match status" value="1"/>
</dbReference>
<evidence type="ECO:0000313" key="8">
    <source>
        <dbReference type="EMBL" id="MDC7677728.1"/>
    </source>
</evidence>
<evidence type="ECO:0000259" key="7">
    <source>
        <dbReference type="Pfam" id="PF07715"/>
    </source>
</evidence>
<keyword evidence="2 4" id="KW-0472">Membrane</keyword>
<comment type="subcellular location">
    <subcellularLocation>
        <location evidence="1 4">Cell outer membrane</location>
    </subcellularLocation>
</comment>
<keyword evidence="9" id="KW-1185">Reference proteome</keyword>
<protein>
    <submittedName>
        <fullName evidence="8">TonB-dependent receptor</fullName>
    </submittedName>
</protein>
<dbReference type="EMBL" id="JAQQKV010000004">
    <property type="protein sequence ID" value="MDC7677728.1"/>
    <property type="molecule type" value="Genomic_DNA"/>
</dbReference>
<dbReference type="Pfam" id="PF00593">
    <property type="entry name" value="TonB_dep_Rec_b-barrel"/>
    <property type="match status" value="1"/>
</dbReference>
<feature type="chain" id="PRO_5047216347" evidence="5">
    <location>
        <begin position="30"/>
        <end position="998"/>
    </location>
</feature>
<evidence type="ECO:0000259" key="6">
    <source>
        <dbReference type="Pfam" id="PF00593"/>
    </source>
</evidence>
<keyword evidence="4" id="KW-0798">TonB box</keyword>
<evidence type="ECO:0000313" key="9">
    <source>
        <dbReference type="Proteomes" id="UP001218579"/>
    </source>
</evidence>
<reference evidence="8 9" key="1">
    <citation type="submission" date="2023-01" db="EMBL/GenBank/DDBJ databases">
        <title>Novel species of the genus Asticcacaulis isolated from rivers.</title>
        <authorList>
            <person name="Lu H."/>
        </authorList>
    </citation>
    <scope>NUCLEOTIDE SEQUENCE [LARGE SCALE GENOMIC DNA]</scope>
    <source>
        <strain evidence="8 9">LKC15W</strain>
    </source>
</reference>
<accession>A0ABT5HNC1</accession>
<dbReference type="InterPro" id="IPR012910">
    <property type="entry name" value="Plug_dom"/>
</dbReference>
<gene>
    <name evidence="8" type="ORF">PQU98_16410</name>
</gene>
<dbReference type="InterPro" id="IPR000531">
    <property type="entry name" value="Beta-barrel_TonB"/>
</dbReference>
<name>A0ABT5HNC1_9CAUL</name>
<sequence length="998" mass="106892">MTNRNKLMASTIFGGSIILSALMASVSYAQDAVPPAEEEVVQEVVVTGSRIRRASTSTSAPVTMIDSQALTDRGVVQAGEMLNLTTSIAASVPLADNTGNDAGTGQQFPNLFGMGTGRTLTLVNGRRFVASQAGMDGNAVDTNMIPSGLIKRIDVVQAGGAAVYGSDAIAGVINYVLKDDFEGAELDIQTGISSRGDYPKNSIRATFGHNFADGKGNLAFDAGWSKTDPLYYSDRPRSALGRVNVSSGNTNPSDGIPTVRENLDTRFWSFNTNGVIFATAPAPALNADGTPRFILKSNGTYTQFNDAGTGLAAYDSGTPGGIPFSSGGDGFSYRELAALYTGVKRSTANLVGHYDLTDRIKLYGEVSYAETEGYDPYQSYQSNTVLNAPATGSGYIAFTRNNAFLTPETITALTAASPSFGVGAPLFLSKLWADLWPSRAGEYTTESYRTLGGISGDFDAFDRNFYWDVSYSRGVTEGEQRGWGTITANLAKAVNAVKNSSGQIVCAVNADASTANDDAACVPINMFGTGNVTDAGRAYVSAEVGSDYKNTQDDFLATIGGDLFSLPAGMVNFSLAYEHRKEEAEFNPLPANQNGTVGAGTKTLPTAGEYKTDEYSAEVLIPIIGGDFTLPLVKALEVTGAYRYVDHSIAGNEDVWGAGIRWQVVDSFAFRANQSRNFRAPTLTQLFAPTSSALGSVGQDPCDFRYINSGPAPATRLANCQAEWTAAGRNPAALTTFQNDSTNFSSAMVTTGGNLDLKNEVSETTTYGFVFQPTFLRGLTVVVDRFEVELENGLSAFLPVNFMATCYDSTVRPADVCASFTRDATTGNVITAMTTTYNAGLVNMEGETYNVNYTFPLGQYFGDRDLGRLELGLEATHLALYETSVTGFDLTRTDGTTVQPAWTTRFDINWSKGPYRATYSAFYLSEGKVNRTDTIENTPTPNIDANLRHSISAQYDVNEKLTLRGGVTNLTDEEPSYPTLSYGDILGRQYYVGLKAKF</sequence>
<evidence type="ECO:0000256" key="4">
    <source>
        <dbReference type="RuleBase" id="RU003357"/>
    </source>
</evidence>
<dbReference type="RefSeq" id="WP_272746046.1">
    <property type="nucleotide sequence ID" value="NZ_JAQQKV010000004.1"/>
</dbReference>
<comment type="caution">
    <text evidence="8">The sequence shown here is derived from an EMBL/GenBank/DDBJ whole genome shotgun (WGS) entry which is preliminary data.</text>
</comment>
<feature type="domain" description="TonB-dependent receptor plug" evidence="7">
    <location>
        <begin position="57"/>
        <end position="172"/>
    </location>
</feature>
<dbReference type="Gene3D" id="2.170.130.10">
    <property type="entry name" value="TonB-dependent receptor, plug domain"/>
    <property type="match status" value="1"/>
</dbReference>
<dbReference type="Pfam" id="PF07715">
    <property type="entry name" value="Plug"/>
    <property type="match status" value="1"/>
</dbReference>
<evidence type="ECO:0000256" key="5">
    <source>
        <dbReference type="SAM" id="SignalP"/>
    </source>
</evidence>
<dbReference type="InterPro" id="IPR036942">
    <property type="entry name" value="Beta-barrel_TonB_sf"/>
</dbReference>
<keyword evidence="8" id="KW-0675">Receptor</keyword>
<feature type="domain" description="TonB-dependent receptor-like beta-barrel" evidence="6">
    <location>
        <begin position="447"/>
        <end position="970"/>
    </location>
</feature>
<keyword evidence="5" id="KW-0732">Signal</keyword>
<dbReference type="Proteomes" id="UP001218579">
    <property type="component" value="Unassembled WGS sequence"/>
</dbReference>
<dbReference type="PANTHER" id="PTHR47234:SF2">
    <property type="entry name" value="TONB-DEPENDENT RECEPTOR"/>
    <property type="match status" value="1"/>
</dbReference>